<accession>A0A841KV84</accession>
<proteinExistence type="predicted"/>
<comment type="caution">
    <text evidence="3">The sequence shown here is derived from an EMBL/GenBank/DDBJ whole genome shotgun (WGS) entry which is preliminary data.</text>
</comment>
<keyword evidence="1" id="KW-0175">Coiled coil</keyword>
<feature type="signal peptide" evidence="2">
    <location>
        <begin position="1"/>
        <end position="23"/>
    </location>
</feature>
<protein>
    <submittedName>
        <fullName evidence="3">Uncharacterized coiled-coil DUF342 family protein</fullName>
    </submittedName>
</protein>
<name>A0A841KV84_9FIRM</name>
<organism evidence="3 4">
    <name type="scientific">Anaerosolibacter carboniphilus</name>
    <dbReference type="NCBI Taxonomy" id="1417629"/>
    <lineage>
        <taxon>Bacteria</taxon>
        <taxon>Bacillati</taxon>
        <taxon>Bacillota</taxon>
        <taxon>Clostridia</taxon>
        <taxon>Peptostreptococcales</taxon>
        <taxon>Thermotaleaceae</taxon>
        <taxon>Anaerosolibacter</taxon>
    </lineage>
</organism>
<dbReference type="Proteomes" id="UP000579281">
    <property type="component" value="Unassembled WGS sequence"/>
</dbReference>
<evidence type="ECO:0000313" key="4">
    <source>
        <dbReference type="Proteomes" id="UP000579281"/>
    </source>
</evidence>
<dbReference type="RefSeq" id="WP_184307193.1">
    <property type="nucleotide sequence ID" value="NZ_JACHEN010000001.1"/>
</dbReference>
<keyword evidence="4" id="KW-1185">Reference proteome</keyword>
<gene>
    <name evidence="3" type="ORF">HNQ80_000164</name>
</gene>
<feature type="coiled-coil region" evidence="1">
    <location>
        <begin position="42"/>
        <end position="123"/>
    </location>
</feature>
<keyword evidence="2" id="KW-0732">Signal</keyword>
<evidence type="ECO:0000256" key="2">
    <source>
        <dbReference type="SAM" id="SignalP"/>
    </source>
</evidence>
<dbReference type="EMBL" id="JACHEN010000001">
    <property type="protein sequence ID" value="MBB6214095.1"/>
    <property type="molecule type" value="Genomic_DNA"/>
</dbReference>
<sequence>MKKMLMMFLVGIMVFASMGSAYAAETADNQAKTAKVEMLRALQDEIHQINELRMERLDVRKEIVEKHDTMLDLYIEAKENGNKESLVAAKEVRAQLKDLNDELQAVHNQIKTARQSLKEAKKNGDTDHAETLANEIISLGQEFDNKLSDKVNLLEEIINILS</sequence>
<reference evidence="3 4" key="1">
    <citation type="submission" date="2020-08" db="EMBL/GenBank/DDBJ databases">
        <title>Genomic Encyclopedia of Type Strains, Phase IV (KMG-IV): sequencing the most valuable type-strain genomes for metagenomic binning, comparative biology and taxonomic classification.</title>
        <authorList>
            <person name="Goeker M."/>
        </authorList>
    </citation>
    <scope>NUCLEOTIDE SEQUENCE [LARGE SCALE GENOMIC DNA]</scope>
    <source>
        <strain evidence="3 4">DSM 103526</strain>
    </source>
</reference>
<dbReference type="AlphaFoldDB" id="A0A841KV84"/>
<feature type="chain" id="PRO_5032659255" evidence="2">
    <location>
        <begin position="24"/>
        <end position="162"/>
    </location>
</feature>
<evidence type="ECO:0000256" key="1">
    <source>
        <dbReference type="SAM" id="Coils"/>
    </source>
</evidence>
<evidence type="ECO:0000313" key="3">
    <source>
        <dbReference type="EMBL" id="MBB6214095.1"/>
    </source>
</evidence>